<name>A0A4Y2QFX8_ARAVE</name>
<feature type="transmembrane region" description="Helical" evidence="2">
    <location>
        <begin position="28"/>
        <end position="50"/>
    </location>
</feature>
<feature type="region of interest" description="Disordered" evidence="1">
    <location>
        <begin position="96"/>
        <end position="125"/>
    </location>
</feature>
<dbReference type="Proteomes" id="UP000499080">
    <property type="component" value="Unassembled WGS sequence"/>
</dbReference>
<protein>
    <submittedName>
        <fullName evidence="3">Uncharacterized protein</fullName>
    </submittedName>
</protein>
<accession>A0A4Y2QFX8</accession>
<gene>
    <name evidence="3" type="ORF">AVEN_109117_1</name>
</gene>
<dbReference type="EMBL" id="BGPR01013603">
    <property type="protein sequence ID" value="GBN61376.1"/>
    <property type="molecule type" value="Genomic_DNA"/>
</dbReference>
<evidence type="ECO:0000256" key="2">
    <source>
        <dbReference type="SAM" id="Phobius"/>
    </source>
</evidence>
<sequence>MVFPRTLCDDISSSDYGATDKASFSLSFPFLCLATAITGLAFIFLVVAAASQWPWLRVRRNKHDVMKTLREAANQRARLFSLSRFEVKVGYMLPGQRHGDEPRAQERCRSPNDDVAKEDGCTGRY</sequence>
<proteinExistence type="predicted"/>
<evidence type="ECO:0000313" key="3">
    <source>
        <dbReference type="EMBL" id="GBN61376.1"/>
    </source>
</evidence>
<keyword evidence="2" id="KW-0812">Transmembrane</keyword>
<comment type="caution">
    <text evidence="3">The sequence shown here is derived from an EMBL/GenBank/DDBJ whole genome shotgun (WGS) entry which is preliminary data.</text>
</comment>
<evidence type="ECO:0000256" key="1">
    <source>
        <dbReference type="SAM" id="MobiDB-lite"/>
    </source>
</evidence>
<keyword evidence="2" id="KW-1133">Transmembrane helix</keyword>
<dbReference type="AlphaFoldDB" id="A0A4Y2QFX8"/>
<reference evidence="3 4" key="1">
    <citation type="journal article" date="2019" name="Sci. Rep.">
        <title>Orb-weaving spider Araneus ventricosus genome elucidates the spidroin gene catalogue.</title>
        <authorList>
            <person name="Kono N."/>
            <person name="Nakamura H."/>
            <person name="Ohtoshi R."/>
            <person name="Moran D.A.P."/>
            <person name="Shinohara A."/>
            <person name="Yoshida Y."/>
            <person name="Fujiwara M."/>
            <person name="Mori M."/>
            <person name="Tomita M."/>
            <person name="Arakawa K."/>
        </authorList>
    </citation>
    <scope>NUCLEOTIDE SEQUENCE [LARGE SCALE GENOMIC DNA]</scope>
</reference>
<keyword evidence="4" id="KW-1185">Reference proteome</keyword>
<feature type="compositionally biased region" description="Basic and acidic residues" evidence="1">
    <location>
        <begin position="97"/>
        <end position="125"/>
    </location>
</feature>
<evidence type="ECO:0000313" key="4">
    <source>
        <dbReference type="Proteomes" id="UP000499080"/>
    </source>
</evidence>
<organism evidence="3 4">
    <name type="scientific">Araneus ventricosus</name>
    <name type="common">Orbweaver spider</name>
    <name type="synonym">Epeira ventricosa</name>
    <dbReference type="NCBI Taxonomy" id="182803"/>
    <lineage>
        <taxon>Eukaryota</taxon>
        <taxon>Metazoa</taxon>
        <taxon>Ecdysozoa</taxon>
        <taxon>Arthropoda</taxon>
        <taxon>Chelicerata</taxon>
        <taxon>Arachnida</taxon>
        <taxon>Araneae</taxon>
        <taxon>Araneomorphae</taxon>
        <taxon>Entelegynae</taxon>
        <taxon>Araneoidea</taxon>
        <taxon>Araneidae</taxon>
        <taxon>Araneus</taxon>
    </lineage>
</organism>
<keyword evidence="2" id="KW-0472">Membrane</keyword>